<keyword evidence="4" id="KW-0408">Iron</keyword>
<comment type="similarity">
    <text evidence="1">Belongs to the cytochrome P450 family.</text>
</comment>
<proteinExistence type="inferred from homology"/>
<keyword evidence="7" id="KW-1185">Reference proteome</keyword>
<dbReference type="FunFam" id="1.10.630.10:FF:000007">
    <property type="entry name" value="Cytochrome P450 76C4"/>
    <property type="match status" value="1"/>
</dbReference>
<evidence type="ECO:0000313" key="6">
    <source>
        <dbReference type="EMBL" id="KAK6918474.1"/>
    </source>
</evidence>
<comment type="caution">
    <text evidence="6">The sequence shown here is derived from an EMBL/GenBank/DDBJ whole genome shotgun (WGS) entry which is preliminary data.</text>
</comment>
<evidence type="ECO:0000256" key="3">
    <source>
        <dbReference type="ARBA" id="ARBA00023002"/>
    </source>
</evidence>
<keyword evidence="2" id="KW-0479">Metal-binding</keyword>
<feature type="transmembrane region" description="Helical" evidence="5">
    <location>
        <begin position="12"/>
        <end position="29"/>
    </location>
</feature>
<keyword evidence="3" id="KW-0560">Oxidoreductase</keyword>
<dbReference type="GO" id="GO:0005506">
    <property type="term" value="F:iron ion binding"/>
    <property type="evidence" value="ECO:0007669"/>
    <property type="project" value="InterPro"/>
</dbReference>
<dbReference type="InterPro" id="IPR036396">
    <property type="entry name" value="Cyt_P450_sf"/>
</dbReference>
<evidence type="ECO:0000256" key="1">
    <source>
        <dbReference type="ARBA" id="ARBA00010617"/>
    </source>
</evidence>
<sequence length="856" mass="96118">MEDQMRDHTMAYIAFLILLSFIFTCIHVLKLGQKGNSLRATRLPPRISLFSIIQNYGDLFKVPHQALAKLSKTYGPIMSLKQGSMTIIVTSTPELAKEVLQTQDKILSGRPTPDAVRALDHYNASMIWLQPHSKWRVFRKICSSEMFSFQKVEARLALRQRKVQELLDYVQSCCDKGQAVDVGQVAFTTSLNLLSNTLFSIDLASYHSKQAYEFKELVWAASEQIGRPNSVDYYPILGVLDPQGIRRATKFNAERIIAVFESIINQRLQFNQYLEGKDVIDAFLKFHKENGSEFSLHDIKHLLVAKACGKEELLNHVLECSQTGQAVHIAQAGFTTSLNFISNTIFSMAVAHYDSKTSHEFKALVGGLLEVIVKPNLADCFPILRVLDPQGFVYYGIRHNLKCIGMDNGGVTKTSQSTSKSSSGAQTVENGDHKSKVMDYFTILILLSFLWTIINVLKPGRRKPGRLPPGPHGLPIIGNILQLGTLPHQSFAKLSETYGPIMSFRLGTKTIVVFSSSDAAKEVLQKHDQNFANRAVLDAARAINNHEHSMLWLPADAHWRFLRKICSTELFTVRRLDASQGLRQEKVQELLDYVLECSRTGQAVNIAEAAFTTSLNFISNTLFSMDLAHYDSRKSHEFMGLVRDLLEAVAKPNIVDCFPVLRLLDPQGLRRLTRFYLEKLLAFLDDIVEKRLESMGNLPGKSNYNDMLNTLIKLHQENESEFTRKDLNHLLLDLFIGGSDTSSAAIEWTMAELLKNPIVLTKAQAELKEVIGVGKNKMVQESDISKLPYLQAIVKEALRLHPIGPLLLHKSATETETANIILNNSGEPSTFDKLVQYKLVIELPLEGIVIRVPKPS</sequence>
<dbReference type="Gene3D" id="1.10.630.10">
    <property type="entry name" value="Cytochrome P450"/>
    <property type="match status" value="2"/>
</dbReference>
<dbReference type="PRINTS" id="PR00385">
    <property type="entry name" value="P450"/>
</dbReference>
<dbReference type="GO" id="GO:0004497">
    <property type="term" value="F:monooxygenase activity"/>
    <property type="evidence" value="ECO:0007669"/>
    <property type="project" value="InterPro"/>
</dbReference>
<protein>
    <submittedName>
        <fullName evidence="6">Cytochrome P450</fullName>
    </submittedName>
</protein>
<organism evidence="6 7">
    <name type="scientific">Dillenia turbinata</name>
    <dbReference type="NCBI Taxonomy" id="194707"/>
    <lineage>
        <taxon>Eukaryota</taxon>
        <taxon>Viridiplantae</taxon>
        <taxon>Streptophyta</taxon>
        <taxon>Embryophyta</taxon>
        <taxon>Tracheophyta</taxon>
        <taxon>Spermatophyta</taxon>
        <taxon>Magnoliopsida</taxon>
        <taxon>eudicotyledons</taxon>
        <taxon>Gunneridae</taxon>
        <taxon>Pentapetalae</taxon>
        <taxon>Dilleniales</taxon>
        <taxon>Dilleniaceae</taxon>
        <taxon>Dillenia</taxon>
    </lineage>
</organism>
<dbReference type="InterPro" id="IPR002401">
    <property type="entry name" value="Cyt_P450_E_grp-I"/>
</dbReference>
<accession>A0AAN8UQ82</accession>
<keyword evidence="5" id="KW-1133">Transmembrane helix</keyword>
<dbReference type="PANTHER" id="PTHR47950:SF44">
    <property type="entry name" value="CYTOCHROME P450, FAMILY 76, SUBFAMILY C, POLYPEPTIDE 5-RELATED"/>
    <property type="match status" value="1"/>
</dbReference>
<dbReference type="Pfam" id="PF00067">
    <property type="entry name" value="p450"/>
    <property type="match status" value="2"/>
</dbReference>
<dbReference type="SUPFAM" id="SSF48264">
    <property type="entry name" value="Cytochrome P450"/>
    <property type="match status" value="2"/>
</dbReference>
<dbReference type="GO" id="GO:0020037">
    <property type="term" value="F:heme binding"/>
    <property type="evidence" value="ECO:0007669"/>
    <property type="project" value="InterPro"/>
</dbReference>
<name>A0AAN8UQ82_9MAGN</name>
<dbReference type="GO" id="GO:0016705">
    <property type="term" value="F:oxidoreductase activity, acting on paired donors, with incorporation or reduction of molecular oxygen"/>
    <property type="evidence" value="ECO:0007669"/>
    <property type="project" value="InterPro"/>
</dbReference>
<dbReference type="EMBL" id="JBAMMX010000022">
    <property type="protein sequence ID" value="KAK6918474.1"/>
    <property type="molecule type" value="Genomic_DNA"/>
</dbReference>
<keyword evidence="5" id="KW-0812">Transmembrane</keyword>
<evidence type="ECO:0000313" key="7">
    <source>
        <dbReference type="Proteomes" id="UP001370490"/>
    </source>
</evidence>
<dbReference type="PANTHER" id="PTHR47950">
    <property type="entry name" value="CYTOCHROME P450, FAMILY 76, SUBFAMILY C, POLYPEPTIDE 5-RELATED"/>
    <property type="match status" value="1"/>
</dbReference>
<dbReference type="InterPro" id="IPR001128">
    <property type="entry name" value="Cyt_P450"/>
</dbReference>
<gene>
    <name evidence="6" type="ORF">RJ641_016896</name>
</gene>
<evidence type="ECO:0000256" key="5">
    <source>
        <dbReference type="SAM" id="Phobius"/>
    </source>
</evidence>
<evidence type="ECO:0000256" key="4">
    <source>
        <dbReference type="ARBA" id="ARBA00023004"/>
    </source>
</evidence>
<dbReference type="AlphaFoldDB" id="A0AAN8UQ82"/>
<dbReference type="PRINTS" id="PR00463">
    <property type="entry name" value="EP450I"/>
</dbReference>
<feature type="transmembrane region" description="Helical" evidence="5">
    <location>
        <begin position="437"/>
        <end position="457"/>
    </location>
</feature>
<keyword evidence="5" id="KW-0472">Membrane</keyword>
<dbReference type="Proteomes" id="UP001370490">
    <property type="component" value="Unassembled WGS sequence"/>
</dbReference>
<reference evidence="6 7" key="1">
    <citation type="submission" date="2023-12" db="EMBL/GenBank/DDBJ databases">
        <title>A high-quality genome assembly for Dillenia turbinata (Dilleniales).</title>
        <authorList>
            <person name="Chanderbali A."/>
        </authorList>
    </citation>
    <scope>NUCLEOTIDE SEQUENCE [LARGE SCALE GENOMIC DNA]</scope>
    <source>
        <strain evidence="6">LSX21</strain>
        <tissue evidence="6">Leaf</tissue>
    </source>
</reference>
<evidence type="ECO:0000256" key="2">
    <source>
        <dbReference type="ARBA" id="ARBA00022723"/>
    </source>
</evidence>